<keyword evidence="3 6" id="KW-0812">Transmembrane</keyword>
<dbReference type="GO" id="GO:0000139">
    <property type="term" value="C:Golgi membrane"/>
    <property type="evidence" value="ECO:0007669"/>
    <property type="project" value="InterPro"/>
</dbReference>
<comment type="caution">
    <text evidence="8">The sequence shown here is derived from an EMBL/GenBank/DDBJ whole genome shotgun (WGS) entry which is preliminary data.</text>
</comment>
<evidence type="ECO:0000313" key="8">
    <source>
        <dbReference type="EMBL" id="KAI6651711.1"/>
    </source>
</evidence>
<sequence length="180" mass="19510">MKWVALFILFIGISFVQFDNFQQIATNENIDKSTNNPLIGFFAVLGATCLSGFVGVYVEKQLKGVSASLWVKNIQLSFFGAIVAAFYIAVKDGSDIFIKGFFFGYTPIVFVVVIIQAAGGILVAAVIKYADNIVKGFATSIALVVSLIASIFIFAYTPTIYFLCGLVMVGSATYIYSRPS</sequence>
<feature type="transmembrane region" description="Helical" evidence="6">
    <location>
        <begin position="160"/>
        <end position="177"/>
    </location>
</feature>
<name>A0AAV7JS38_9METZ</name>
<evidence type="ECO:0000256" key="4">
    <source>
        <dbReference type="ARBA" id="ARBA00022989"/>
    </source>
</evidence>
<dbReference type="Proteomes" id="UP001165289">
    <property type="component" value="Unassembled WGS sequence"/>
</dbReference>
<evidence type="ECO:0000256" key="3">
    <source>
        <dbReference type="ARBA" id="ARBA00022692"/>
    </source>
</evidence>
<accession>A0AAV7JS38</accession>
<keyword evidence="2" id="KW-0762">Sugar transport</keyword>
<dbReference type="PANTHER" id="PTHR10231">
    <property type="entry name" value="NUCLEOTIDE-SUGAR TRANSMEMBRANE TRANSPORTER"/>
    <property type="match status" value="1"/>
</dbReference>
<dbReference type="NCBIfam" id="TIGR00803">
    <property type="entry name" value="nst"/>
    <property type="match status" value="1"/>
</dbReference>
<feature type="transmembrane region" description="Helical" evidence="6">
    <location>
        <begin position="70"/>
        <end position="90"/>
    </location>
</feature>
<reference evidence="8 9" key="1">
    <citation type="journal article" date="2023" name="BMC Biol.">
        <title>The compact genome of the sponge Oopsacas minuta (Hexactinellida) is lacking key metazoan core genes.</title>
        <authorList>
            <person name="Santini S."/>
            <person name="Schenkelaars Q."/>
            <person name="Jourda C."/>
            <person name="Duchesne M."/>
            <person name="Belahbib H."/>
            <person name="Rocher C."/>
            <person name="Selva M."/>
            <person name="Riesgo A."/>
            <person name="Vervoort M."/>
            <person name="Leys S.P."/>
            <person name="Kodjabachian L."/>
            <person name="Le Bivic A."/>
            <person name="Borchiellini C."/>
            <person name="Claverie J.M."/>
            <person name="Renard E."/>
        </authorList>
    </citation>
    <scope>NUCLEOTIDE SEQUENCE [LARGE SCALE GENOMIC DNA]</scope>
    <source>
        <strain evidence="8">SPO-2</strain>
    </source>
</reference>
<dbReference type="InterPro" id="IPR007271">
    <property type="entry name" value="Nuc_sug_transpt"/>
</dbReference>
<evidence type="ECO:0000256" key="7">
    <source>
        <dbReference type="SAM" id="SignalP"/>
    </source>
</evidence>
<dbReference type="GO" id="GO:0015165">
    <property type="term" value="F:pyrimidine nucleotide-sugar transmembrane transporter activity"/>
    <property type="evidence" value="ECO:0007669"/>
    <property type="project" value="InterPro"/>
</dbReference>
<gene>
    <name evidence="8" type="ORF">LOD99_4959</name>
</gene>
<proteinExistence type="predicted"/>
<organism evidence="8 9">
    <name type="scientific">Oopsacas minuta</name>
    <dbReference type="NCBI Taxonomy" id="111878"/>
    <lineage>
        <taxon>Eukaryota</taxon>
        <taxon>Metazoa</taxon>
        <taxon>Porifera</taxon>
        <taxon>Hexactinellida</taxon>
        <taxon>Hexasterophora</taxon>
        <taxon>Lyssacinosida</taxon>
        <taxon>Leucopsacidae</taxon>
        <taxon>Oopsacas</taxon>
    </lineage>
</organism>
<comment type="subcellular location">
    <subcellularLocation>
        <location evidence="1">Membrane</location>
        <topology evidence="1">Multi-pass membrane protein</topology>
    </subcellularLocation>
</comment>
<protein>
    <submittedName>
        <fullName evidence="8">UDP-N-acetylglucosamine transporter</fullName>
    </submittedName>
</protein>
<keyword evidence="9" id="KW-1185">Reference proteome</keyword>
<evidence type="ECO:0000256" key="5">
    <source>
        <dbReference type="ARBA" id="ARBA00023136"/>
    </source>
</evidence>
<feature type="transmembrane region" description="Helical" evidence="6">
    <location>
        <begin position="102"/>
        <end position="127"/>
    </location>
</feature>
<evidence type="ECO:0000256" key="1">
    <source>
        <dbReference type="ARBA" id="ARBA00004141"/>
    </source>
</evidence>
<keyword evidence="2" id="KW-0813">Transport</keyword>
<feature type="transmembrane region" description="Helical" evidence="6">
    <location>
        <begin position="38"/>
        <end position="58"/>
    </location>
</feature>
<dbReference type="AlphaFoldDB" id="A0AAV7JS38"/>
<dbReference type="EMBL" id="JAKMXF010000302">
    <property type="protein sequence ID" value="KAI6651711.1"/>
    <property type="molecule type" value="Genomic_DNA"/>
</dbReference>
<keyword evidence="4 6" id="KW-1133">Transmembrane helix</keyword>
<feature type="chain" id="PRO_5043383977" evidence="7">
    <location>
        <begin position="19"/>
        <end position="180"/>
    </location>
</feature>
<feature type="transmembrane region" description="Helical" evidence="6">
    <location>
        <begin position="134"/>
        <end position="154"/>
    </location>
</feature>
<keyword evidence="7" id="KW-0732">Signal</keyword>
<evidence type="ECO:0000256" key="6">
    <source>
        <dbReference type="SAM" id="Phobius"/>
    </source>
</evidence>
<keyword evidence="5 6" id="KW-0472">Membrane</keyword>
<evidence type="ECO:0000256" key="2">
    <source>
        <dbReference type="ARBA" id="ARBA00022597"/>
    </source>
</evidence>
<evidence type="ECO:0000313" key="9">
    <source>
        <dbReference type="Proteomes" id="UP001165289"/>
    </source>
</evidence>
<dbReference type="Pfam" id="PF04142">
    <property type="entry name" value="Nuc_sug_transp"/>
    <property type="match status" value="1"/>
</dbReference>
<feature type="signal peptide" evidence="7">
    <location>
        <begin position="1"/>
        <end position="18"/>
    </location>
</feature>